<name>X1CLE3_9ZZZZ</name>
<gene>
    <name evidence="6" type="ORF">S01H4_53819</name>
</gene>
<keyword evidence="2" id="KW-0808">Transferase</keyword>
<evidence type="ECO:0000259" key="5">
    <source>
        <dbReference type="SMART" id="SM00650"/>
    </source>
</evidence>
<comment type="caution">
    <text evidence="6">The sequence shown here is derived from an EMBL/GenBank/DDBJ whole genome shotgun (WGS) entry which is preliminary data.</text>
</comment>
<proteinExistence type="predicted"/>
<organism evidence="6">
    <name type="scientific">marine sediment metagenome</name>
    <dbReference type="NCBI Taxonomy" id="412755"/>
    <lineage>
        <taxon>unclassified sequences</taxon>
        <taxon>metagenomes</taxon>
        <taxon>ecological metagenomes</taxon>
    </lineage>
</organism>
<evidence type="ECO:0000256" key="4">
    <source>
        <dbReference type="ARBA" id="ARBA00022884"/>
    </source>
</evidence>
<evidence type="ECO:0000256" key="1">
    <source>
        <dbReference type="ARBA" id="ARBA00022603"/>
    </source>
</evidence>
<dbReference type="GO" id="GO:0000179">
    <property type="term" value="F:rRNA (adenine-N6,N6-)-dimethyltransferase activity"/>
    <property type="evidence" value="ECO:0007669"/>
    <property type="project" value="InterPro"/>
</dbReference>
<sequence>MQTKQQIQQLLASAGLSPNKRLGQHFLIDLNLMRLLVKSAHIRSNDIVLEVGCGTGSLTEALAETAGMVIAVERDKALAQIAKRQLALYPLYRTVQGKTKNIQIINTDILETKSTISRTVIKAIQLCRKKYLGQVLLVANLPYNVACPVMLNLLTLHRSGTGLTGPVMADGMYVTVQKEVARRITAAPGQKHYG</sequence>
<dbReference type="Pfam" id="PF00398">
    <property type="entry name" value="RrnaAD"/>
    <property type="match status" value="1"/>
</dbReference>
<accession>X1CLE3</accession>
<keyword evidence="4" id="KW-0694">RNA-binding</keyword>
<reference evidence="6" key="1">
    <citation type="journal article" date="2014" name="Front. Microbiol.">
        <title>High frequency of phylogenetically diverse reductive dehalogenase-homologous genes in deep subseafloor sedimentary metagenomes.</title>
        <authorList>
            <person name="Kawai M."/>
            <person name="Futagami T."/>
            <person name="Toyoda A."/>
            <person name="Takaki Y."/>
            <person name="Nishi S."/>
            <person name="Hori S."/>
            <person name="Arai W."/>
            <person name="Tsubouchi T."/>
            <person name="Morono Y."/>
            <person name="Uchiyama I."/>
            <person name="Ito T."/>
            <person name="Fujiyama A."/>
            <person name="Inagaki F."/>
            <person name="Takami H."/>
        </authorList>
    </citation>
    <scope>NUCLEOTIDE SEQUENCE</scope>
    <source>
        <strain evidence="6">Expedition CK06-06</strain>
    </source>
</reference>
<dbReference type="SMART" id="SM00650">
    <property type="entry name" value="rADc"/>
    <property type="match status" value="1"/>
</dbReference>
<evidence type="ECO:0000256" key="2">
    <source>
        <dbReference type="ARBA" id="ARBA00022679"/>
    </source>
</evidence>
<protein>
    <recommendedName>
        <fullName evidence="5">Ribosomal RNA adenine methylase transferase N-terminal domain-containing protein</fullName>
    </recommendedName>
</protein>
<dbReference type="InterPro" id="IPR029063">
    <property type="entry name" value="SAM-dependent_MTases_sf"/>
</dbReference>
<evidence type="ECO:0000313" key="6">
    <source>
        <dbReference type="EMBL" id="GAH08567.1"/>
    </source>
</evidence>
<dbReference type="InterPro" id="IPR020596">
    <property type="entry name" value="rRNA_Ade_Mease_Trfase_CS"/>
</dbReference>
<evidence type="ECO:0000256" key="3">
    <source>
        <dbReference type="ARBA" id="ARBA00022691"/>
    </source>
</evidence>
<dbReference type="InterPro" id="IPR001737">
    <property type="entry name" value="KsgA/Erm"/>
</dbReference>
<dbReference type="EMBL" id="BART01030906">
    <property type="protein sequence ID" value="GAH08567.1"/>
    <property type="molecule type" value="Genomic_DNA"/>
</dbReference>
<dbReference type="PANTHER" id="PTHR11727:SF7">
    <property type="entry name" value="DIMETHYLADENOSINE TRANSFERASE-RELATED"/>
    <property type="match status" value="1"/>
</dbReference>
<dbReference type="InterPro" id="IPR020598">
    <property type="entry name" value="rRNA_Ade_methylase_Trfase_N"/>
</dbReference>
<keyword evidence="3" id="KW-0949">S-adenosyl-L-methionine</keyword>
<keyword evidence="1" id="KW-0489">Methyltransferase</keyword>
<dbReference type="CDD" id="cd02440">
    <property type="entry name" value="AdoMet_MTases"/>
    <property type="match status" value="1"/>
</dbReference>
<dbReference type="Gene3D" id="3.40.50.150">
    <property type="entry name" value="Vaccinia Virus protein VP39"/>
    <property type="match status" value="1"/>
</dbReference>
<dbReference type="GO" id="GO:0003723">
    <property type="term" value="F:RNA binding"/>
    <property type="evidence" value="ECO:0007669"/>
    <property type="project" value="UniProtKB-KW"/>
</dbReference>
<dbReference type="AlphaFoldDB" id="X1CLE3"/>
<feature type="domain" description="Ribosomal RNA adenine methylase transferase N-terminal" evidence="5">
    <location>
        <begin position="32"/>
        <end position="194"/>
    </location>
</feature>
<feature type="non-terminal residue" evidence="6">
    <location>
        <position position="194"/>
    </location>
</feature>
<dbReference type="PANTHER" id="PTHR11727">
    <property type="entry name" value="DIMETHYLADENOSINE TRANSFERASE"/>
    <property type="match status" value="1"/>
</dbReference>
<dbReference type="PROSITE" id="PS01131">
    <property type="entry name" value="RRNA_A_DIMETH"/>
    <property type="match status" value="1"/>
</dbReference>
<dbReference type="GO" id="GO:0005829">
    <property type="term" value="C:cytosol"/>
    <property type="evidence" value="ECO:0007669"/>
    <property type="project" value="TreeGrafter"/>
</dbReference>
<dbReference type="SUPFAM" id="SSF53335">
    <property type="entry name" value="S-adenosyl-L-methionine-dependent methyltransferases"/>
    <property type="match status" value="1"/>
</dbReference>
<dbReference type="PROSITE" id="PS51689">
    <property type="entry name" value="SAM_RNA_A_N6_MT"/>
    <property type="match status" value="1"/>
</dbReference>